<dbReference type="PIRSF" id="PIRSF006386">
    <property type="entry name" value="HCCAis_GSTk"/>
    <property type="match status" value="1"/>
</dbReference>
<protein>
    <recommendedName>
        <fullName evidence="1">2-hydroxychromene-2-carboxylate isomerase</fullName>
        <ecNumber evidence="1">5.99.1.4</ecNumber>
    </recommendedName>
</protein>
<dbReference type="Gene3D" id="3.40.30.10">
    <property type="entry name" value="Glutaredoxin"/>
    <property type="match status" value="1"/>
</dbReference>
<dbReference type="GO" id="GO:0016491">
    <property type="term" value="F:oxidoreductase activity"/>
    <property type="evidence" value="ECO:0007669"/>
    <property type="project" value="InterPro"/>
</dbReference>
<feature type="domain" description="DSBA-like thioredoxin" evidence="3">
    <location>
        <begin position="10"/>
        <end position="211"/>
    </location>
</feature>
<dbReference type="RefSeq" id="WP_094473527.1">
    <property type="nucleotide sequence ID" value="NZ_NOXT01000105.1"/>
</dbReference>
<comment type="caution">
    <text evidence="4">The sequence shown here is derived from an EMBL/GenBank/DDBJ whole genome shotgun (WGS) entry which is preliminary data.</text>
</comment>
<evidence type="ECO:0000313" key="4">
    <source>
        <dbReference type="EMBL" id="OYQ29386.1"/>
    </source>
</evidence>
<organism evidence="4 5">
    <name type="scientific">Sandarakinorhabdus cyanobacteriorum</name>
    <dbReference type="NCBI Taxonomy" id="1981098"/>
    <lineage>
        <taxon>Bacteria</taxon>
        <taxon>Pseudomonadati</taxon>
        <taxon>Pseudomonadota</taxon>
        <taxon>Alphaproteobacteria</taxon>
        <taxon>Sphingomonadales</taxon>
        <taxon>Sphingosinicellaceae</taxon>
        <taxon>Sandarakinorhabdus</taxon>
    </lineage>
</organism>
<proteinExistence type="inferred from homology"/>
<dbReference type="GO" id="GO:0018845">
    <property type="term" value="F:2-hydroxychromene-2-carboxylate isomerase activity"/>
    <property type="evidence" value="ECO:0007669"/>
    <property type="project" value="UniProtKB-UniRule"/>
</dbReference>
<keyword evidence="5" id="KW-1185">Reference proteome</keyword>
<dbReference type="InterPro" id="IPR001853">
    <property type="entry name" value="DSBA-like_thioredoxin_dom"/>
</dbReference>
<dbReference type="Pfam" id="PF01323">
    <property type="entry name" value="DSBA"/>
    <property type="match status" value="1"/>
</dbReference>
<dbReference type="AlphaFoldDB" id="A0A255YJH3"/>
<reference evidence="4 5" key="1">
    <citation type="submission" date="2017-07" db="EMBL/GenBank/DDBJ databases">
        <title>Sandarakinorhabdus cyanobacteriorum sp. nov., a novel bacterium isolated from cyanobacterial aggregates in a eutrophic lake.</title>
        <authorList>
            <person name="Cai H."/>
        </authorList>
    </citation>
    <scope>NUCLEOTIDE SEQUENCE [LARGE SCALE GENOMIC DNA]</scope>
    <source>
        <strain evidence="4 5">TH057</strain>
    </source>
</reference>
<accession>A0A255YJH3</accession>
<evidence type="ECO:0000259" key="3">
    <source>
        <dbReference type="Pfam" id="PF01323"/>
    </source>
</evidence>
<dbReference type="PANTHER" id="PTHR42943:SF2">
    <property type="entry name" value="GLUTATHIONE S-TRANSFERASE KAPPA 1"/>
    <property type="match status" value="1"/>
</dbReference>
<comment type="catalytic activity">
    <reaction evidence="1">
        <text>2-hydroxychromene-2-carboxylate = (3E)-4-(2-hydroxyphenyl)-2-oxobut-3-enoate</text>
        <dbReference type="Rhea" id="RHEA:27401"/>
        <dbReference type="ChEBI" id="CHEBI:59350"/>
        <dbReference type="ChEBI" id="CHEBI:59353"/>
        <dbReference type="EC" id="5.99.1.4"/>
    </reaction>
</comment>
<dbReference type="EMBL" id="NOXT01000105">
    <property type="protein sequence ID" value="OYQ29386.1"/>
    <property type="molecule type" value="Genomic_DNA"/>
</dbReference>
<dbReference type="InterPro" id="IPR014440">
    <property type="entry name" value="HCCAis_GSTk"/>
</dbReference>
<dbReference type="InterPro" id="IPR036249">
    <property type="entry name" value="Thioredoxin-like_sf"/>
</dbReference>
<keyword evidence="1" id="KW-0413">Isomerase</keyword>
<evidence type="ECO:0000256" key="1">
    <source>
        <dbReference type="PIRNR" id="PIRNR006386"/>
    </source>
</evidence>
<feature type="active site" description="Nucleophile" evidence="2">
    <location>
        <position position="17"/>
    </location>
</feature>
<evidence type="ECO:0000313" key="5">
    <source>
        <dbReference type="Proteomes" id="UP000216991"/>
    </source>
</evidence>
<evidence type="ECO:0000256" key="2">
    <source>
        <dbReference type="PIRSR" id="PIRSR006386-1"/>
    </source>
</evidence>
<comment type="similarity">
    <text evidence="1">Belongs to the GST superfamily. NadH family.</text>
</comment>
<name>A0A255YJH3_9SPHN</name>
<dbReference type="SUPFAM" id="SSF52833">
    <property type="entry name" value="Thioredoxin-like"/>
    <property type="match status" value="1"/>
</dbReference>
<dbReference type="InterPro" id="IPR051924">
    <property type="entry name" value="GST_Kappa/NadH"/>
</dbReference>
<dbReference type="EC" id="5.99.1.4" evidence="1"/>
<dbReference type="PANTHER" id="PTHR42943">
    <property type="entry name" value="GLUTATHIONE S-TRANSFERASE KAPPA"/>
    <property type="match status" value="1"/>
</dbReference>
<dbReference type="OrthoDB" id="5244108at2"/>
<dbReference type="Proteomes" id="UP000216991">
    <property type="component" value="Unassembled WGS sequence"/>
</dbReference>
<gene>
    <name evidence="4" type="ORF">CHU93_07765</name>
</gene>
<sequence length="220" mass="25178">MTSKSPLAFDLFWSFRSPYSYLLLPRVVDLVATHNVACNVRIVYPIAVRQADFFQKVDPLWMFYLMRDTYREAEFLRMPYRWPKPDPVYMDPATRLYPPEQPHIHRLSHLGIAATEAGRGLAFIREVSHTIWSGTVDDWHEGDHLADAAARAGLDLAALDAAVAANPDHYRARIEANQDAQRAAGHYGVPLMALDGEPFFGQDRFDQLVWRLRQKGLQAR</sequence>